<dbReference type="Gene3D" id="3.40.30.10">
    <property type="entry name" value="Glutaredoxin"/>
    <property type="match status" value="1"/>
</dbReference>
<keyword evidence="1" id="KW-0813">Transport</keyword>
<keyword evidence="4" id="KW-0676">Redox-active center</keyword>
<evidence type="ECO:0000256" key="3">
    <source>
        <dbReference type="ARBA" id="ARBA00023157"/>
    </source>
</evidence>
<dbReference type="PANTHER" id="PTHR45663:SF11">
    <property type="entry name" value="GEO12009P1"/>
    <property type="match status" value="1"/>
</dbReference>
<keyword evidence="2" id="KW-0249">Electron transport</keyword>
<dbReference type="SUPFAM" id="SSF52833">
    <property type="entry name" value="Thioredoxin-like"/>
    <property type="match status" value="1"/>
</dbReference>
<proteinExistence type="predicted"/>
<dbReference type="InterPro" id="IPR013766">
    <property type="entry name" value="Thioredoxin_domain"/>
</dbReference>
<dbReference type="RefSeq" id="WP_022160144.1">
    <property type="nucleotide sequence ID" value="NZ_CABJFF010000001.1"/>
</dbReference>
<evidence type="ECO:0000313" key="7">
    <source>
        <dbReference type="Proteomes" id="UP000284243"/>
    </source>
</evidence>
<dbReference type="InterPro" id="IPR036249">
    <property type="entry name" value="Thioredoxin-like_sf"/>
</dbReference>
<evidence type="ECO:0000256" key="4">
    <source>
        <dbReference type="ARBA" id="ARBA00023284"/>
    </source>
</evidence>
<reference evidence="6 7" key="1">
    <citation type="submission" date="2018-08" db="EMBL/GenBank/DDBJ databases">
        <title>A genome reference for cultivated species of the human gut microbiota.</title>
        <authorList>
            <person name="Zou Y."/>
            <person name="Xue W."/>
            <person name="Luo G."/>
        </authorList>
    </citation>
    <scope>NUCLEOTIDE SEQUENCE [LARGE SCALE GENOMIC DNA]</scope>
    <source>
        <strain evidence="6 7">AF16-14</strain>
    </source>
</reference>
<dbReference type="Pfam" id="PF00085">
    <property type="entry name" value="Thioredoxin"/>
    <property type="match status" value="1"/>
</dbReference>
<dbReference type="AlphaFoldDB" id="A0A412TUB3"/>
<evidence type="ECO:0000256" key="1">
    <source>
        <dbReference type="ARBA" id="ARBA00022448"/>
    </source>
</evidence>
<dbReference type="PANTHER" id="PTHR45663">
    <property type="entry name" value="GEO12009P1"/>
    <property type="match status" value="1"/>
</dbReference>
<protein>
    <submittedName>
        <fullName evidence="6">DUF255 domain-containing protein</fullName>
    </submittedName>
</protein>
<sequence length="388" mass="44775">MRVFIVLIWCFWFVGVDAQNRSIVFREGNWEKILKQAKKEKKLIFVDCYTSWCGPCKMLAKNVFTQDKVADFYNTEFVCVKMDMEKGEGPALAKKYEVQAFPTLLYIDSKGELKHCVVGMQDADVLIGNGRTALSGEASLETLQARYEAGERDEAFVKQYMEVLYKAYRPKLQKEVVTAYIDSLSEKEFYSRATWELIIKNLSDPLSPLVKKVMANKYRFYPVVARDTVDIYLDYTLRSAVNSFVWWNPQKSAFNQERYEALLGYVSGLNFPKVPQYVATLLAVKQVAEGDLRGMLDEMYRSLGYGIFYNPDAKLDFIRGLLQHVEISGNEELLKEADGWLDRLIAGTDYGYYKSEYMRVKAKIQRAMGNEEKAAELEKEAPNVRMMR</sequence>
<gene>
    <name evidence="6" type="ORF">DWW57_05680</name>
</gene>
<dbReference type="GO" id="GO:0015035">
    <property type="term" value="F:protein-disulfide reductase activity"/>
    <property type="evidence" value="ECO:0007669"/>
    <property type="project" value="TreeGrafter"/>
</dbReference>
<comment type="caution">
    <text evidence="6">The sequence shown here is derived from an EMBL/GenBank/DDBJ whole genome shotgun (WGS) entry which is preliminary data.</text>
</comment>
<dbReference type="InterPro" id="IPR017937">
    <property type="entry name" value="Thioredoxin_CS"/>
</dbReference>
<dbReference type="PROSITE" id="PS00194">
    <property type="entry name" value="THIOREDOXIN_1"/>
    <property type="match status" value="1"/>
</dbReference>
<dbReference type="EMBL" id="QRYC01000005">
    <property type="protein sequence ID" value="RGU57452.1"/>
    <property type="molecule type" value="Genomic_DNA"/>
</dbReference>
<dbReference type="PROSITE" id="PS51352">
    <property type="entry name" value="THIOREDOXIN_2"/>
    <property type="match status" value="1"/>
</dbReference>
<name>A0A412TUB3_9BACT</name>
<feature type="domain" description="Thioredoxin" evidence="5">
    <location>
        <begin position="12"/>
        <end position="139"/>
    </location>
</feature>
<evidence type="ECO:0000259" key="5">
    <source>
        <dbReference type="PROSITE" id="PS51352"/>
    </source>
</evidence>
<accession>A0A412TUB3</accession>
<dbReference type="Proteomes" id="UP000284243">
    <property type="component" value="Unassembled WGS sequence"/>
</dbReference>
<dbReference type="CDD" id="cd02947">
    <property type="entry name" value="TRX_family"/>
    <property type="match status" value="1"/>
</dbReference>
<keyword evidence="3" id="KW-1015">Disulfide bond</keyword>
<organism evidence="6 7">
    <name type="scientific">Odoribacter splanchnicus</name>
    <dbReference type="NCBI Taxonomy" id="28118"/>
    <lineage>
        <taxon>Bacteria</taxon>
        <taxon>Pseudomonadati</taxon>
        <taxon>Bacteroidota</taxon>
        <taxon>Bacteroidia</taxon>
        <taxon>Bacteroidales</taxon>
        <taxon>Odoribacteraceae</taxon>
        <taxon>Odoribacter</taxon>
    </lineage>
</organism>
<evidence type="ECO:0000313" key="6">
    <source>
        <dbReference type="EMBL" id="RGU57452.1"/>
    </source>
</evidence>
<dbReference type="GO" id="GO:0005737">
    <property type="term" value="C:cytoplasm"/>
    <property type="evidence" value="ECO:0007669"/>
    <property type="project" value="TreeGrafter"/>
</dbReference>
<evidence type="ECO:0000256" key="2">
    <source>
        <dbReference type="ARBA" id="ARBA00022982"/>
    </source>
</evidence>